<evidence type="ECO:0000313" key="2">
    <source>
        <dbReference type="EMBL" id="SMP61769.1"/>
    </source>
</evidence>
<accession>A0ABY1Q9R7</accession>
<protein>
    <submittedName>
        <fullName evidence="2">Uncharacterized protein</fullName>
    </submittedName>
</protein>
<feature type="compositionally biased region" description="Basic and acidic residues" evidence="1">
    <location>
        <begin position="142"/>
        <end position="153"/>
    </location>
</feature>
<dbReference type="Gene3D" id="1.10.8.930">
    <property type="entry name" value="Protein of unknown function DUF1465"/>
    <property type="match status" value="1"/>
</dbReference>
<dbReference type="Proteomes" id="UP001157910">
    <property type="component" value="Unassembled WGS sequence"/>
</dbReference>
<dbReference type="EMBL" id="FXUI01000003">
    <property type="protein sequence ID" value="SMP61769.1"/>
    <property type="molecule type" value="Genomic_DNA"/>
</dbReference>
<dbReference type="Pfam" id="PF07323">
    <property type="entry name" value="DUF1465"/>
    <property type="match status" value="1"/>
</dbReference>
<feature type="region of interest" description="Disordered" evidence="1">
    <location>
        <begin position="138"/>
        <end position="172"/>
    </location>
</feature>
<proteinExistence type="predicted"/>
<comment type="caution">
    <text evidence="2">The sequence shown here is derived from an EMBL/GenBank/DDBJ whole genome shotgun (WGS) entry which is preliminary data.</text>
</comment>
<name>A0ABY1Q9R7_9SPHN</name>
<keyword evidence="3" id="KW-1185">Reference proteome</keyword>
<dbReference type="InterPro" id="IPR010848">
    <property type="entry name" value="DUF1465"/>
</dbReference>
<evidence type="ECO:0000256" key="1">
    <source>
        <dbReference type="SAM" id="MobiDB-lite"/>
    </source>
</evidence>
<organism evidence="2 3">
    <name type="scientific">Novosphingobium panipatense</name>
    <dbReference type="NCBI Taxonomy" id="428991"/>
    <lineage>
        <taxon>Bacteria</taxon>
        <taxon>Pseudomonadati</taxon>
        <taxon>Pseudomonadota</taxon>
        <taxon>Alphaproteobacteria</taxon>
        <taxon>Sphingomonadales</taxon>
        <taxon>Sphingomonadaceae</taxon>
        <taxon>Novosphingobium</taxon>
    </lineage>
</organism>
<sequence>MPSTVTIKPRIVEGLRREALALSSEVAVTFAPLPAPAAPAGKDERRSVMAQEGLRAATTLIAALTWLDAYQAFFRREIGRAELSHRTRLPAAAAPSPQSHRLDPAARRLCDATRQFHERLSRLDETWRLTAPCTSAASEALQRLRERMKRAPSDPRAPSNSTGDTRDPISPA</sequence>
<evidence type="ECO:0000313" key="3">
    <source>
        <dbReference type="Proteomes" id="UP001157910"/>
    </source>
</evidence>
<dbReference type="RefSeq" id="WP_283405714.1">
    <property type="nucleotide sequence ID" value="NZ_FXUI01000003.1"/>
</dbReference>
<dbReference type="InterPro" id="IPR038301">
    <property type="entry name" value="AraC-like_sf"/>
</dbReference>
<reference evidence="2 3" key="1">
    <citation type="submission" date="2017-05" db="EMBL/GenBank/DDBJ databases">
        <authorList>
            <person name="Varghese N."/>
            <person name="Submissions S."/>
        </authorList>
    </citation>
    <scope>NUCLEOTIDE SEQUENCE [LARGE SCALE GENOMIC DNA]</scope>
    <source>
        <strain evidence="2 3">SM16</strain>
    </source>
</reference>
<gene>
    <name evidence="2" type="ORF">SAMN06296065_103311</name>
</gene>